<dbReference type="RefSeq" id="WP_326507621.1">
    <property type="nucleotide sequence ID" value="NZ_JAWIIV010000014.1"/>
</dbReference>
<gene>
    <name evidence="5" type="ORF">RY831_17230</name>
</gene>
<evidence type="ECO:0000313" key="6">
    <source>
        <dbReference type="Proteomes" id="UP001352263"/>
    </source>
</evidence>
<proteinExistence type="predicted"/>
<dbReference type="InterPro" id="IPR018062">
    <property type="entry name" value="HTH_AraC-typ_CS"/>
</dbReference>
<keyword evidence="2" id="KW-0238">DNA-binding</keyword>
<dbReference type="Pfam" id="PF12833">
    <property type="entry name" value="HTH_18"/>
    <property type="match status" value="1"/>
</dbReference>
<comment type="caution">
    <text evidence="5">The sequence shown here is derived from an EMBL/GenBank/DDBJ whole genome shotgun (WGS) entry which is preliminary data.</text>
</comment>
<dbReference type="InterPro" id="IPR018060">
    <property type="entry name" value="HTH_AraC"/>
</dbReference>
<keyword evidence="6" id="KW-1185">Reference proteome</keyword>
<protein>
    <submittedName>
        <fullName evidence="5">AraC family transcriptional regulator</fullName>
    </submittedName>
</protein>
<feature type="domain" description="HTH araC/xylS-type" evidence="4">
    <location>
        <begin position="174"/>
        <end position="271"/>
    </location>
</feature>
<keyword evidence="3" id="KW-0804">Transcription</keyword>
<dbReference type="InterPro" id="IPR009057">
    <property type="entry name" value="Homeodomain-like_sf"/>
</dbReference>
<dbReference type="PROSITE" id="PS00041">
    <property type="entry name" value="HTH_ARAC_FAMILY_1"/>
    <property type="match status" value="1"/>
</dbReference>
<evidence type="ECO:0000256" key="2">
    <source>
        <dbReference type="ARBA" id="ARBA00023125"/>
    </source>
</evidence>
<dbReference type="PANTHER" id="PTHR46796:SF7">
    <property type="entry name" value="ARAC FAMILY TRANSCRIPTIONAL REGULATOR"/>
    <property type="match status" value="1"/>
</dbReference>
<evidence type="ECO:0000256" key="1">
    <source>
        <dbReference type="ARBA" id="ARBA00023015"/>
    </source>
</evidence>
<dbReference type="Proteomes" id="UP001352263">
    <property type="component" value="Unassembled WGS sequence"/>
</dbReference>
<evidence type="ECO:0000259" key="4">
    <source>
        <dbReference type="PROSITE" id="PS01124"/>
    </source>
</evidence>
<dbReference type="SMART" id="SM00342">
    <property type="entry name" value="HTH_ARAC"/>
    <property type="match status" value="1"/>
</dbReference>
<dbReference type="PANTHER" id="PTHR46796">
    <property type="entry name" value="HTH-TYPE TRANSCRIPTIONAL ACTIVATOR RHAS-RELATED"/>
    <property type="match status" value="1"/>
</dbReference>
<dbReference type="Pfam" id="PF12852">
    <property type="entry name" value="Cupin_6"/>
    <property type="match status" value="1"/>
</dbReference>
<dbReference type="Gene3D" id="1.10.10.60">
    <property type="entry name" value="Homeodomain-like"/>
    <property type="match status" value="2"/>
</dbReference>
<keyword evidence="1" id="KW-0805">Transcription regulation</keyword>
<accession>A0ABU6JB76</accession>
<evidence type="ECO:0000256" key="3">
    <source>
        <dbReference type="ARBA" id="ARBA00023163"/>
    </source>
</evidence>
<evidence type="ECO:0000313" key="5">
    <source>
        <dbReference type="EMBL" id="MEC4720911.1"/>
    </source>
</evidence>
<dbReference type="PROSITE" id="PS01124">
    <property type="entry name" value="HTH_ARAC_FAMILY_2"/>
    <property type="match status" value="1"/>
</dbReference>
<dbReference type="SUPFAM" id="SSF46689">
    <property type="entry name" value="Homeodomain-like"/>
    <property type="match status" value="2"/>
</dbReference>
<dbReference type="EMBL" id="JAWIIV010000014">
    <property type="protein sequence ID" value="MEC4720911.1"/>
    <property type="molecule type" value="Genomic_DNA"/>
</dbReference>
<reference evidence="5 6" key="1">
    <citation type="submission" date="2023-10" db="EMBL/GenBank/DDBJ databases">
        <title>Noviherbaspirillum sp. CPCC 100848 genome assembly.</title>
        <authorList>
            <person name="Li X.Y."/>
            <person name="Fang X.M."/>
        </authorList>
    </citation>
    <scope>NUCLEOTIDE SEQUENCE [LARGE SCALE GENOMIC DNA]</scope>
    <source>
        <strain evidence="5 6">CPCC 100848</strain>
    </source>
</reference>
<dbReference type="InterPro" id="IPR032783">
    <property type="entry name" value="AraC_lig"/>
</dbReference>
<sequence length="277" mass="30670">MDKLLSLLPRFGFSASVFFRGEFCGQNQFKASEGVGHLHLVSKGPIIMEHKDCPPLQVLKPTLVFYPRAYDHRLVVPPESAASLLCANVRFNHASRNPIALALPDVMCVPLDEETGLSPTLSLLFIEASADDIGRRLIMDHLCDMLVVHLVRHARKMKLLRTGVIAGLSDAQIALVLAALHTEPARAWSVDDMAALAHMSRTTFINRFRDIVGVPPAEYLTGWRMELAKIQLREGKPVKEVALAAGYSYQPGFSKAFTSWYGMSPTEWLKNSSADCI</sequence>
<dbReference type="InterPro" id="IPR050204">
    <property type="entry name" value="AraC_XylS_family_regulators"/>
</dbReference>
<name>A0ABU6JB76_9BURK</name>
<organism evidence="5 6">
    <name type="scientific">Noviherbaspirillum album</name>
    <dbReference type="NCBI Taxonomy" id="3080276"/>
    <lineage>
        <taxon>Bacteria</taxon>
        <taxon>Pseudomonadati</taxon>
        <taxon>Pseudomonadota</taxon>
        <taxon>Betaproteobacteria</taxon>
        <taxon>Burkholderiales</taxon>
        <taxon>Oxalobacteraceae</taxon>
        <taxon>Noviherbaspirillum</taxon>
    </lineage>
</organism>